<evidence type="ECO:0000256" key="2">
    <source>
        <dbReference type="SAM" id="Phobius"/>
    </source>
</evidence>
<feature type="transmembrane region" description="Helical" evidence="2">
    <location>
        <begin position="369"/>
        <end position="390"/>
    </location>
</feature>
<dbReference type="EMBL" id="JBHRTI010000004">
    <property type="protein sequence ID" value="MFC3148246.1"/>
    <property type="molecule type" value="Genomic_DNA"/>
</dbReference>
<name>A0ABV7H6S0_9BURK</name>
<sequence length="395" mass="43192">MSSTPTPSEAEAQPAAAGASLRTFPCRECGAPLAFAPGTGRLSCQRCGTLNELPQSDAAELSAAREELDYQRYLARAAGQEPQIDAHPVVCPGCGAQTQFGQNIVASRCAFCATPIVSAQARSRRMIQPRLVAPFKLTAVQAQAVFAQWISSRWFAPTALKRTVRQMNTTGRAGGTETENGARGVYLPYWTFDATSDSRYSGQKGIHRTETETRTDANGQQTTQSRTVTDWYAVSGQVSLAFDDQLVIASPSVPEHLARVLDHWDLSALQPYSDDFVAGFVVEAYQRGLEDGFAQARVAFDAAIEQAVRRDIGGDEQRIHRIDTQFDAIRFKHILLPVWISAYQFNGKRYNVVVNGQTGEVEGDRPYSAWKILFAVLAALLVVGLIYMFAGGMPQ</sequence>
<dbReference type="RefSeq" id="WP_377303997.1">
    <property type="nucleotide sequence ID" value="NZ_CP180191.1"/>
</dbReference>
<feature type="region of interest" description="Disordered" evidence="1">
    <location>
        <begin position="201"/>
        <end position="224"/>
    </location>
</feature>
<dbReference type="Proteomes" id="UP001595556">
    <property type="component" value="Unassembled WGS sequence"/>
</dbReference>
<comment type="caution">
    <text evidence="3">The sequence shown here is derived from an EMBL/GenBank/DDBJ whole genome shotgun (WGS) entry which is preliminary data.</text>
</comment>
<organism evidence="3 4">
    <name type="scientific">Piscinibacterium candidicorallinum</name>
    <dbReference type="NCBI Taxonomy" id="1793872"/>
    <lineage>
        <taxon>Bacteria</taxon>
        <taxon>Pseudomonadati</taxon>
        <taxon>Pseudomonadota</taxon>
        <taxon>Betaproteobacteria</taxon>
        <taxon>Burkholderiales</taxon>
        <taxon>Piscinibacterium</taxon>
    </lineage>
</organism>
<accession>A0ABV7H6S0</accession>
<keyword evidence="2" id="KW-1133">Transmembrane helix</keyword>
<evidence type="ECO:0000313" key="4">
    <source>
        <dbReference type="Proteomes" id="UP001595556"/>
    </source>
</evidence>
<proteinExistence type="predicted"/>
<evidence type="ECO:0000256" key="1">
    <source>
        <dbReference type="SAM" id="MobiDB-lite"/>
    </source>
</evidence>
<keyword evidence="2" id="KW-0472">Membrane</keyword>
<gene>
    <name evidence="3" type="ORF">ACFOEN_11400</name>
</gene>
<dbReference type="PANTHER" id="PTHR37826">
    <property type="entry name" value="FLOTILLIN BAND_7_5 DOMAIN PROTEIN"/>
    <property type="match status" value="1"/>
</dbReference>
<protein>
    <recommendedName>
        <fullName evidence="5">Primosomal protein N' (Replication factor Y)-superfamily II helicase</fullName>
    </recommendedName>
</protein>
<evidence type="ECO:0000313" key="3">
    <source>
        <dbReference type="EMBL" id="MFC3148246.1"/>
    </source>
</evidence>
<reference evidence="4" key="1">
    <citation type="journal article" date="2019" name="Int. J. Syst. Evol. Microbiol.">
        <title>The Global Catalogue of Microorganisms (GCM) 10K type strain sequencing project: providing services to taxonomists for standard genome sequencing and annotation.</title>
        <authorList>
            <consortium name="The Broad Institute Genomics Platform"/>
            <consortium name="The Broad Institute Genome Sequencing Center for Infectious Disease"/>
            <person name="Wu L."/>
            <person name="Ma J."/>
        </authorList>
    </citation>
    <scope>NUCLEOTIDE SEQUENCE [LARGE SCALE GENOMIC DNA]</scope>
    <source>
        <strain evidence="4">KCTC 52168</strain>
    </source>
</reference>
<evidence type="ECO:0008006" key="5">
    <source>
        <dbReference type="Google" id="ProtNLM"/>
    </source>
</evidence>
<keyword evidence="4" id="KW-1185">Reference proteome</keyword>
<dbReference type="PANTHER" id="PTHR37826:SF3">
    <property type="entry name" value="J DOMAIN-CONTAINING PROTEIN"/>
    <property type="match status" value="1"/>
</dbReference>
<keyword evidence="2" id="KW-0812">Transmembrane</keyword>